<keyword evidence="2" id="KW-0324">Glycolysis</keyword>
<dbReference type="InterPro" id="IPR035990">
    <property type="entry name" value="TIM_sf"/>
</dbReference>
<name>A0AA41QZZ7_9MICO</name>
<comment type="caution">
    <text evidence="3">The sequence shown here is derived from an EMBL/GenBank/DDBJ whole genome shotgun (WGS) entry which is preliminary data.</text>
</comment>
<dbReference type="GO" id="GO:0005829">
    <property type="term" value="C:cytosol"/>
    <property type="evidence" value="ECO:0007669"/>
    <property type="project" value="TreeGrafter"/>
</dbReference>
<dbReference type="PROSITE" id="PS51440">
    <property type="entry name" value="TIM_2"/>
    <property type="match status" value="1"/>
</dbReference>
<dbReference type="GO" id="GO:0019563">
    <property type="term" value="P:glycerol catabolic process"/>
    <property type="evidence" value="ECO:0007669"/>
    <property type="project" value="TreeGrafter"/>
</dbReference>
<keyword evidence="2" id="KW-0963">Cytoplasm</keyword>
<dbReference type="GO" id="GO:0006096">
    <property type="term" value="P:glycolytic process"/>
    <property type="evidence" value="ECO:0007669"/>
    <property type="project" value="UniProtKB-KW"/>
</dbReference>
<comment type="pathway">
    <text evidence="2">Carbohydrate degradation; glycolysis; D-glyceraldehyde 3-phosphate from glycerone phosphate: step 1/1.</text>
</comment>
<dbReference type="EC" id="5.3.1.1" evidence="2"/>
<dbReference type="GO" id="GO:0006094">
    <property type="term" value="P:gluconeogenesis"/>
    <property type="evidence" value="ECO:0007669"/>
    <property type="project" value="UniProtKB-KW"/>
</dbReference>
<keyword evidence="1 2" id="KW-0413">Isomerase</keyword>
<comment type="subcellular location">
    <subcellularLocation>
        <location evidence="2">Cytoplasm</location>
    </subcellularLocation>
</comment>
<dbReference type="InterPro" id="IPR013785">
    <property type="entry name" value="Aldolase_TIM"/>
</dbReference>
<dbReference type="RefSeq" id="WP_243013414.1">
    <property type="nucleotide sequence ID" value="NZ_JALGAR010000008.1"/>
</dbReference>
<dbReference type="InterPro" id="IPR000652">
    <property type="entry name" value="Triosephosphate_isomerase"/>
</dbReference>
<comment type="subunit">
    <text evidence="2">Homodimer.</text>
</comment>
<dbReference type="GO" id="GO:0046166">
    <property type="term" value="P:glyceraldehyde-3-phosphate biosynthetic process"/>
    <property type="evidence" value="ECO:0007669"/>
    <property type="project" value="TreeGrafter"/>
</dbReference>
<dbReference type="Pfam" id="PF00121">
    <property type="entry name" value="TIM"/>
    <property type="match status" value="1"/>
</dbReference>
<keyword evidence="4" id="KW-1185">Reference proteome</keyword>
<dbReference type="EMBL" id="JALGAR010000008">
    <property type="protein sequence ID" value="MCI4659973.1"/>
    <property type="molecule type" value="Genomic_DNA"/>
</dbReference>
<sequence>MTVRRPPTQYIGVSTKAYFGYERTLGWLNDVRDIVLARPGLAGAGVIPFVIPSDPTLPEAIRILAGTGVVVGAQDVAWGDGALTGEVPATMLAELGLGLVELGHAERRALFGEDDAAIARKHLAAAAAGLTSLLCVGERDRVDPETAAGLCFAQVAAVLPPDQSARVLLAYEPVWAIGAPQPADPGHVNATVDALRRRVDSAWPGIELGIVYGGSAGPGLLADLDAVDGLFLGRFAHDARSLGTVLDEASARSQRSQQFSHRMCAPQ</sequence>
<dbReference type="SUPFAM" id="SSF51351">
    <property type="entry name" value="Triosephosphate isomerase (TIM)"/>
    <property type="match status" value="1"/>
</dbReference>
<dbReference type="Gene3D" id="3.20.20.70">
    <property type="entry name" value="Aldolase class I"/>
    <property type="match status" value="1"/>
</dbReference>
<protein>
    <recommendedName>
        <fullName evidence="2">Triosephosphate isomerase</fullName>
        <ecNumber evidence="2">5.3.1.1</ecNumber>
    </recommendedName>
</protein>
<dbReference type="CDD" id="cd00311">
    <property type="entry name" value="TIM"/>
    <property type="match status" value="1"/>
</dbReference>
<gene>
    <name evidence="3" type="ORF">MQH31_19360</name>
</gene>
<dbReference type="PANTHER" id="PTHR21139:SF2">
    <property type="entry name" value="TRIOSEPHOSPHATE ISOMERASE"/>
    <property type="match status" value="1"/>
</dbReference>
<dbReference type="Proteomes" id="UP001165341">
    <property type="component" value="Unassembled WGS sequence"/>
</dbReference>
<reference evidence="3" key="1">
    <citation type="submission" date="2022-03" db="EMBL/GenBank/DDBJ databases">
        <title>Cryobacterium sp. nov. strain ZS14-85, isolated from Antarctic soil.</title>
        <authorList>
            <person name="Li J."/>
            <person name="Niu G."/>
        </authorList>
    </citation>
    <scope>NUCLEOTIDE SEQUENCE</scope>
    <source>
        <strain evidence="3">ZS14-85</strain>
    </source>
</reference>
<evidence type="ECO:0000313" key="4">
    <source>
        <dbReference type="Proteomes" id="UP001165341"/>
    </source>
</evidence>
<keyword evidence="2" id="KW-0312">Gluconeogenesis</keyword>
<accession>A0AA41QZZ7</accession>
<evidence type="ECO:0000256" key="1">
    <source>
        <dbReference type="ARBA" id="ARBA00023235"/>
    </source>
</evidence>
<evidence type="ECO:0000313" key="3">
    <source>
        <dbReference type="EMBL" id="MCI4659973.1"/>
    </source>
</evidence>
<dbReference type="PANTHER" id="PTHR21139">
    <property type="entry name" value="TRIOSEPHOSPHATE ISOMERASE"/>
    <property type="match status" value="1"/>
</dbReference>
<organism evidence="3 4">
    <name type="scientific">Cryobacterium zhongshanensis</name>
    <dbReference type="NCBI Taxonomy" id="2928153"/>
    <lineage>
        <taxon>Bacteria</taxon>
        <taxon>Bacillati</taxon>
        <taxon>Actinomycetota</taxon>
        <taxon>Actinomycetes</taxon>
        <taxon>Micrococcales</taxon>
        <taxon>Microbacteriaceae</taxon>
        <taxon>Cryobacterium</taxon>
    </lineage>
</organism>
<evidence type="ECO:0000256" key="2">
    <source>
        <dbReference type="RuleBase" id="RU363013"/>
    </source>
</evidence>
<comment type="pathway">
    <text evidence="2">Carbohydrate biosynthesis; gluconeogenesis.</text>
</comment>
<proteinExistence type="inferred from homology"/>
<dbReference type="GO" id="GO:0004807">
    <property type="term" value="F:triose-phosphate isomerase activity"/>
    <property type="evidence" value="ECO:0007669"/>
    <property type="project" value="UniProtKB-EC"/>
</dbReference>
<comment type="catalytic activity">
    <reaction evidence="2">
        <text>D-glyceraldehyde 3-phosphate = dihydroxyacetone phosphate</text>
        <dbReference type="Rhea" id="RHEA:18585"/>
        <dbReference type="ChEBI" id="CHEBI:57642"/>
        <dbReference type="ChEBI" id="CHEBI:59776"/>
        <dbReference type="EC" id="5.3.1.1"/>
    </reaction>
</comment>
<comment type="similarity">
    <text evidence="2">Belongs to the triosephosphate isomerase family.</text>
</comment>
<dbReference type="AlphaFoldDB" id="A0AA41QZZ7"/>